<reference evidence="1" key="2">
    <citation type="submission" date="2010-05" db="EMBL/GenBank/DDBJ databases">
        <title>The Genome Sequence of Magnaporthe poae strain ATCC 64411.</title>
        <authorList>
            <consortium name="The Broad Institute Genome Sequencing Platform"/>
            <consortium name="Broad Institute Genome Sequencing Center for Infectious Disease"/>
            <person name="Ma L.-J."/>
            <person name="Dead R."/>
            <person name="Young S."/>
            <person name="Zeng Q."/>
            <person name="Koehrsen M."/>
            <person name="Alvarado L."/>
            <person name="Berlin A."/>
            <person name="Chapman S.B."/>
            <person name="Chen Z."/>
            <person name="Freedman E."/>
            <person name="Gellesch M."/>
            <person name="Goldberg J."/>
            <person name="Griggs A."/>
            <person name="Gujja S."/>
            <person name="Heilman E.R."/>
            <person name="Heiman D."/>
            <person name="Hepburn T."/>
            <person name="Howarth C."/>
            <person name="Jen D."/>
            <person name="Larson L."/>
            <person name="Mehta T."/>
            <person name="Neiman D."/>
            <person name="Pearson M."/>
            <person name="Roberts A."/>
            <person name="Saif S."/>
            <person name="Shea T."/>
            <person name="Shenoy N."/>
            <person name="Sisk P."/>
            <person name="Stolte C."/>
            <person name="Sykes S."/>
            <person name="Walk T."/>
            <person name="White J."/>
            <person name="Yandava C."/>
            <person name="Haas B."/>
            <person name="Nusbaum C."/>
            <person name="Birren B."/>
        </authorList>
    </citation>
    <scope>NUCLEOTIDE SEQUENCE</scope>
    <source>
        <strain evidence="1">ATCC 64411</strain>
    </source>
</reference>
<gene>
    <name evidence="1" type="ORF">MAPG_04175</name>
</gene>
<dbReference type="Proteomes" id="UP000011715">
    <property type="component" value="Unassembled WGS sequence"/>
</dbReference>
<dbReference type="EnsemblFungi" id="MAPG_04175T0">
    <property type="protein sequence ID" value="MAPG_04175T0"/>
    <property type="gene ID" value="MAPG_04175"/>
</dbReference>
<keyword evidence="3" id="KW-1185">Reference proteome</keyword>
<protein>
    <submittedName>
        <fullName evidence="1 2">Uncharacterized protein</fullName>
    </submittedName>
</protein>
<dbReference type="EMBL" id="GL876968">
    <property type="protein sequence ID" value="KLU85145.1"/>
    <property type="molecule type" value="Genomic_DNA"/>
</dbReference>
<reference evidence="1" key="3">
    <citation type="submission" date="2011-03" db="EMBL/GenBank/DDBJ databases">
        <title>Annotation of Magnaporthe poae ATCC 64411.</title>
        <authorList>
            <person name="Ma L.-J."/>
            <person name="Dead R."/>
            <person name="Young S.K."/>
            <person name="Zeng Q."/>
            <person name="Gargeya S."/>
            <person name="Fitzgerald M."/>
            <person name="Haas B."/>
            <person name="Abouelleil A."/>
            <person name="Alvarado L."/>
            <person name="Arachchi H.M."/>
            <person name="Berlin A."/>
            <person name="Brown A."/>
            <person name="Chapman S.B."/>
            <person name="Chen Z."/>
            <person name="Dunbar C."/>
            <person name="Freedman E."/>
            <person name="Gearin G."/>
            <person name="Gellesch M."/>
            <person name="Goldberg J."/>
            <person name="Griggs A."/>
            <person name="Gujja S."/>
            <person name="Heiman D."/>
            <person name="Howarth C."/>
            <person name="Larson L."/>
            <person name="Lui A."/>
            <person name="MacDonald P.J.P."/>
            <person name="Mehta T."/>
            <person name="Montmayeur A."/>
            <person name="Murphy C."/>
            <person name="Neiman D."/>
            <person name="Pearson M."/>
            <person name="Priest M."/>
            <person name="Roberts A."/>
            <person name="Saif S."/>
            <person name="Shea T."/>
            <person name="Shenoy N."/>
            <person name="Sisk P."/>
            <person name="Stolte C."/>
            <person name="Sykes S."/>
            <person name="Yandava C."/>
            <person name="Wortman J."/>
            <person name="Nusbaum C."/>
            <person name="Birren B."/>
        </authorList>
    </citation>
    <scope>NUCLEOTIDE SEQUENCE</scope>
    <source>
        <strain evidence="1">ATCC 64411</strain>
    </source>
</reference>
<reference evidence="3" key="1">
    <citation type="submission" date="2010-05" db="EMBL/GenBank/DDBJ databases">
        <title>The genome sequence of Magnaporthe poae strain ATCC 64411.</title>
        <authorList>
            <person name="Ma L.-J."/>
            <person name="Dead R."/>
            <person name="Young S."/>
            <person name="Zeng Q."/>
            <person name="Koehrsen M."/>
            <person name="Alvarado L."/>
            <person name="Berlin A."/>
            <person name="Chapman S.B."/>
            <person name="Chen Z."/>
            <person name="Freedman E."/>
            <person name="Gellesch M."/>
            <person name="Goldberg J."/>
            <person name="Griggs A."/>
            <person name="Gujja S."/>
            <person name="Heilman E.R."/>
            <person name="Heiman D."/>
            <person name="Hepburn T."/>
            <person name="Howarth C."/>
            <person name="Jen D."/>
            <person name="Larson L."/>
            <person name="Mehta T."/>
            <person name="Neiman D."/>
            <person name="Pearson M."/>
            <person name="Roberts A."/>
            <person name="Saif S."/>
            <person name="Shea T."/>
            <person name="Shenoy N."/>
            <person name="Sisk P."/>
            <person name="Stolte C."/>
            <person name="Sykes S."/>
            <person name="Walk T."/>
            <person name="White J."/>
            <person name="Yandava C."/>
            <person name="Haas B."/>
            <person name="Nusbaum C."/>
            <person name="Birren B."/>
        </authorList>
    </citation>
    <scope>NUCLEOTIDE SEQUENCE [LARGE SCALE GENOMIC DNA]</scope>
    <source>
        <strain evidence="3">ATCC 64411 / 73-15</strain>
    </source>
</reference>
<dbReference type="AlphaFoldDB" id="A0A0C4DW08"/>
<name>A0A0C4DW08_MAGP6</name>
<evidence type="ECO:0000313" key="1">
    <source>
        <dbReference type="EMBL" id="KLU85145.1"/>
    </source>
</evidence>
<dbReference type="EMBL" id="ADBL01000987">
    <property type="status" value="NOT_ANNOTATED_CDS"/>
    <property type="molecule type" value="Genomic_DNA"/>
</dbReference>
<organism evidence="2 3">
    <name type="scientific">Magnaporthiopsis poae (strain ATCC 64411 / 73-15)</name>
    <name type="common">Kentucky bluegrass fungus</name>
    <name type="synonym">Magnaporthe poae</name>
    <dbReference type="NCBI Taxonomy" id="644358"/>
    <lineage>
        <taxon>Eukaryota</taxon>
        <taxon>Fungi</taxon>
        <taxon>Dikarya</taxon>
        <taxon>Ascomycota</taxon>
        <taxon>Pezizomycotina</taxon>
        <taxon>Sordariomycetes</taxon>
        <taxon>Sordariomycetidae</taxon>
        <taxon>Magnaporthales</taxon>
        <taxon>Magnaporthaceae</taxon>
        <taxon>Magnaporthiopsis</taxon>
    </lineage>
</organism>
<evidence type="ECO:0000313" key="2">
    <source>
        <dbReference type="EnsemblFungi" id="MAPG_04175T0"/>
    </source>
</evidence>
<evidence type="ECO:0000313" key="3">
    <source>
        <dbReference type="Proteomes" id="UP000011715"/>
    </source>
</evidence>
<reference evidence="2" key="4">
    <citation type="journal article" date="2015" name="G3 (Bethesda)">
        <title>Genome sequences of three phytopathogenic species of the Magnaporthaceae family of fungi.</title>
        <authorList>
            <person name="Okagaki L.H."/>
            <person name="Nunes C.C."/>
            <person name="Sailsbery J."/>
            <person name="Clay B."/>
            <person name="Brown D."/>
            <person name="John T."/>
            <person name="Oh Y."/>
            <person name="Young N."/>
            <person name="Fitzgerald M."/>
            <person name="Haas B.J."/>
            <person name="Zeng Q."/>
            <person name="Young S."/>
            <person name="Adiconis X."/>
            <person name="Fan L."/>
            <person name="Levin J.Z."/>
            <person name="Mitchell T.K."/>
            <person name="Okubara P.A."/>
            <person name="Farman M.L."/>
            <person name="Kohn L.M."/>
            <person name="Birren B."/>
            <person name="Ma L.-J."/>
            <person name="Dean R.A."/>
        </authorList>
    </citation>
    <scope>NUCLEOTIDE SEQUENCE</scope>
    <source>
        <strain evidence="2">ATCC 64411 / 73-15</strain>
    </source>
</reference>
<proteinExistence type="predicted"/>
<reference evidence="2" key="5">
    <citation type="submission" date="2015-06" db="UniProtKB">
        <authorList>
            <consortium name="EnsemblFungi"/>
        </authorList>
    </citation>
    <scope>IDENTIFICATION</scope>
    <source>
        <strain evidence="2">ATCC 64411</strain>
    </source>
</reference>
<accession>A0A0C4DW08</accession>
<dbReference type="VEuPathDB" id="FungiDB:MAPG_04175"/>
<sequence>MAASREQLCSAVCVRIWVSLVSKACCPSEIWAHTYRADAFGVGLRGCPCRIEKATAWGLATTVSARRLASASLSSRLELPSH</sequence>